<evidence type="ECO:0000313" key="2">
    <source>
        <dbReference type="EMBL" id="MPC25101.1"/>
    </source>
</evidence>
<comment type="caution">
    <text evidence="2">The sequence shown here is derived from an EMBL/GenBank/DDBJ whole genome shotgun (WGS) entry which is preliminary data.</text>
</comment>
<dbReference type="AlphaFoldDB" id="A0A5B7DTW9"/>
<name>A0A5B7DTW9_PORTR</name>
<dbReference type="EMBL" id="VSRR010001416">
    <property type="protein sequence ID" value="MPC25101.1"/>
    <property type="molecule type" value="Genomic_DNA"/>
</dbReference>
<sequence>MYSGQSYLMTAENVVVRRKGKRCAGCDNLANSVESHVDSDHRCISVTLKKSGCEAVEAPTRGLEHHPSRDDRDGKLAPSGRA</sequence>
<feature type="region of interest" description="Disordered" evidence="1">
    <location>
        <begin position="58"/>
        <end position="82"/>
    </location>
</feature>
<proteinExistence type="predicted"/>
<dbReference type="Proteomes" id="UP000324222">
    <property type="component" value="Unassembled WGS sequence"/>
</dbReference>
<feature type="compositionally biased region" description="Basic and acidic residues" evidence="1">
    <location>
        <begin position="62"/>
        <end position="75"/>
    </location>
</feature>
<keyword evidence="3" id="KW-1185">Reference proteome</keyword>
<protein>
    <submittedName>
        <fullName evidence="2">Uncharacterized protein</fullName>
    </submittedName>
</protein>
<accession>A0A5B7DTW9</accession>
<organism evidence="2 3">
    <name type="scientific">Portunus trituberculatus</name>
    <name type="common">Swimming crab</name>
    <name type="synonym">Neptunus trituberculatus</name>
    <dbReference type="NCBI Taxonomy" id="210409"/>
    <lineage>
        <taxon>Eukaryota</taxon>
        <taxon>Metazoa</taxon>
        <taxon>Ecdysozoa</taxon>
        <taxon>Arthropoda</taxon>
        <taxon>Crustacea</taxon>
        <taxon>Multicrustacea</taxon>
        <taxon>Malacostraca</taxon>
        <taxon>Eumalacostraca</taxon>
        <taxon>Eucarida</taxon>
        <taxon>Decapoda</taxon>
        <taxon>Pleocyemata</taxon>
        <taxon>Brachyura</taxon>
        <taxon>Eubrachyura</taxon>
        <taxon>Portunoidea</taxon>
        <taxon>Portunidae</taxon>
        <taxon>Portuninae</taxon>
        <taxon>Portunus</taxon>
    </lineage>
</organism>
<evidence type="ECO:0000256" key="1">
    <source>
        <dbReference type="SAM" id="MobiDB-lite"/>
    </source>
</evidence>
<reference evidence="2 3" key="1">
    <citation type="submission" date="2019-05" db="EMBL/GenBank/DDBJ databases">
        <title>Another draft genome of Portunus trituberculatus and its Hox gene families provides insights of decapod evolution.</title>
        <authorList>
            <person name="Jeong J.-H."/>
            <person name="Song I."/>
            <person name="Kim S."/>
            <person name="Choi T."/>
            <person name="Kim D."/>
            <person name="Ryu S."/>
            <person name="Kim W."/>
        </authorList>
    </citation>
    <scope>NUCLEOTIDE SEQUENCE [LARGE SCALE GENOMIC DNA]</scope>
    <source>
        <tissue evidence="2">Muscle</tissue>
    </source>
</reference>
<evidence type="ECO:0000313" key="3">
    <source>
        <dbReference type="Proteomes" id="UP000324222"/>
    </source>
</evidence>
<gene>
    <name evidence="2" type="ORF">E2C01_018201</name>
</gene>